<organism evidence="12 13">
    <name type="scientific">Streptomyces triculaminicus</name>
    <dbReference type="NCBI Taxonomy" id="2816232"/>
    <lineage>
        <taxon>Bacteria</taxon>
        <taxon>Bacillati</taxon>
        <taxon>Actinomycetota</taxon>
        <taxon>Actinomycetes</taxon>
        <taxon>Kitasatosporales</taxon>
        <taxon>Streptomycetaceae</taxon>
        <taxon>Streptomyces</taxon>
    </lineage>
</organism>
<proteinExistence type="inferred from homology"/>
<dbReference type="InterPro" id="IPR000691">
    <property type="entry name" value="Prot_inh_I16_SSI"/>
</dbReference>
<dbReference type="Pfam" id="PF00720">
    <property type="entry name" value="SSI"/>
    <property type="match status" value="1"/>
</dbReference>
<keyword evidence="4" id="KW-0964">Secreted</keyword>
<accession>A0A939FRJ7</accession>
<keyword evidence="7" id="KW-1015">Disulfide bond</keyword>
<feature type="region of interest" description="Disordered" evidence="9">
    <location>
        <begin position="72"/>
        <end position="104"/>
    </location>
</feature>
<dbReference type="GO" id="GO:0004867">
    <property type="term" value="F:serine-type endopeptidase inhibitor activity"/>
    <property type="evidence" value="ECO:0007669"/>
    <property type="project" value="UniProtKB-KW"/>
</dbReference>
<dbReference type="PRINTS" id="PR00294">
    <property type="entry name" value="SSBTLNINHBTR"/>
</dbReference>
<evidence type="ECO:0000256" key="2">
    <source>
        <dbReference type="ARBA" id="ARBA00010472"/>
    </source>
</evidence>
<evidence type="ECO:0000259" key="11">
    <source>
        <dbReference type="Pfam" id="PF00720"/>
    </source>
</evidence>
<feature type="chain" id="PRO_5039676178" evidence="10">
    <location>
        <begin position="29"/>
        <end position="135"/>
    </location>
</feature>
<dbReference type="InterPro" id="IPR036819">
    <property type="entry name" value="Subtilisin_inhibitor-like_sf"/>
</dbReference>
<evidence type="ECO:0000256" key="9">
    <source>
        <dbReference type="SAM" id="MobiDB-lite"/>
    </source>
</evidence>
<dbReference type="GO" id="GO:0005576">
    <property type="term" value="C:extracellular region"/>
    <property type="evidence" value="ECO:0007669"/>
    <property type="project" value="UniProtKB-SubCell"/>
</dbReference>
<comment type="subcellular location">
    <subcellularLocation>
        <location evidence="1">Secreted</location>
    </subcellularLocation>
</comment>
<dbReference type="Gene3D" id="3.30.350.10">
    <property type="entry name" value="Subtilisin inhibitor-like"/>
    <property type="match status" value="1"/>
</dbReference>
<dbReference type="AlphaFoldDB" id="A0A939FRJ7"/>
<feature type="signal peptide" evidence="10">
    <location>
        <begin position="1"/>
        <end position="28"/>
    </location>
</feature>
<comment type="similarity">
    <text evidence="2 8">Belongs to the protease inhibitor I16 (SSI) family.</text>
</comment>
<evidence type="ECO:0000256" key="5">
    <source>
        <dbReference type="ARBA" id="ARBA00022690"/>
    </source>
</evidence>
<comment type="caution">
    <text evidence="12">The sequence shown here is derived from an EMBL/GenBank/DDBJ whole genome shotgun (WGS) entry which is preliminary data.</text>
</comment>
<name>A0A939FRJ7_9ACTN</name>
<evidence type="ECO:0000256" key="8">
    <source>
        <dbReference type="RuleBase" id="RU003471"/>
    </source>
</evidence>
<evidence type="ECO:0000256" key="7">
    <source>
        <dbReference type="ARBA" id="ARBA00023157"/>
    </source>
</evidence>
<gene>
    <name evidence="12" type="ORF">J1792_25785</name>
</gene>
<keyword evidence="10" id="KW-0732">Signal</keyword>
<feature type="domain" description="Subtilisin inhibitor" evidence="11">
    <location>
        <begin position="37"/>
        <end position="121"/>
    </location>
</feature>
<dbReference type="Proteomes" id="UP000664781">
    <property type="component" value="Unassembled WGS sequence"/>
</dbReference>
<reference evidence="12" key="1">
    <citation type="submission" date="2021-03" db="EMBL/GenBank/DDBJ databases">
        <title>Streptomyces strains.</title>
        <authorList>
            <person name="Lund M.B."/>
            <person name="Toerring T."/>
        </authorList>
    </citation>
    <scope>NUCLEOTIDE SEQUENCE</scope>
    <source>
        <strain evidence="12">JCM 4242</strain>
    </source>
</reference>
<keyword evidence="6 8" id="KW-0722">Serine protease inhibitor</keyword>
<keyword evidence="5 8" id="KW-0646">Protease inhibitor</keyword>
<dbReference type="RefSeq" id="WP_086570118.1">
    <property type="nucleotide sequence ID" value="NZ_JAFMOF010000004.1"/>
</dbReference>
<evidence type="ECO:0000313" key="12">
    <source>
        <dbReference type="EMBL" id="MBO0656057.1"/>
    </source>
</evidence>
<evidence type="ECO:0000256" key="10">
    <source>
        <dbReference type="SAM" id="SignalP"/>
    </source>
</evidence>
<dbReference type="InterPro" id="IPR023549">
    <property type="entry name" value="Subtilisin_inhibitor"/>
</dbReference>
<evidence type="ECO:0000256" key="1">
    <source>
        <dbReference type="ARBA" id="ARBA00004613"/>
    </source>
</evidence>
<dbReference type="EMBL" id="JAFMOF010000004">
    <property type="protein sequence ID" value="MBO0656057.1"/>
    <property type="molecule type" value="Genomic_DNA"/>
</dbReference>
<protein>
    <submittedName>
        <fullName evidence="12">Protease inhibitor SIL-V5</fullName>
    </submittedName>
</protein>
<evidence type="ECO:0000256" key="4">
    <source>
        <dbReference type="ARBA" id="ARBA00022525"/>
    </source>
</evidence>
<keyword evidence="13" id="KW-1185">Reference proteome</keyword>
<comment type="subunit">
    <text evidence="3">Homodimer.</text>
</comment>
<evidence type="ECO:0000313" key="13">
    <source>
        <dbReference type="Proteomes" id="UP000664781"/>
    </source>
</evidence>
<sequence length="135" mass="13915">MSVRTSTAAAVTATALLALPLATAPAAARDQAEGRLFLTLSGAQNTWIRGVRLACPGPGGHHPHAAEACQRLGRAAGRPDAPPVAGEKPPAPCAKENDPVTASVDGDWRGGQVAWRRIYPNACALEAATGPVFRF</sequence>
<dbReference type="SUPFAM" id="SSF55399">
    <property type="entry name" value="Subtilisin inhibitor"/>
    <property type="match status" value="1"/>
</dbReference>
<evidence type="ECO:0000256" key="6">
    <source>
        <dbReference type="ARBA" id="ARBA00022900"/>
    </source>
</evidence>
<evidence type="ECO:0000256" key="3">
    <source>
        <dbReference type="ARBA" id="ARBA00011738"/>
    </source>
</evidence>